<evidence type="ECO:0000313" key="1">
    <source>
        <dbReference type="EMBL" id="KAK0711136.1"/>
    </source>
</evidence>
<dbReference type="Gene3D" id="3.90.1200.10">
    <property type="match status" value="1"/>
</dbReference>
<dbReference type="InterPro" id="IPR011009">
    <property type="entry name" value="Kinase-like_dom_sf"/>
</dbReference>
<reference evidence="1" key="1">
    <citation type="submission" date="2023-06" db="EMBL/GenBank/DDBJ databases">
        <title>Genome-scale phylogeny and comparative genomics of the fungal order Sordariales.</title>
        <authorList>
            <consortium name="Lawrence Berkeley National Laboratory"/>
            <person name="Hensen N."/>
            <person name="Bonometti L."/>
            <person name="Westerberg I."/>
            <person name="Brannstrom I.O."/>
            <person name="Guillou S."/>
            <person name="Cros-Aarteil S."/>
            <person name="Calhoun S."/>
            <person name="Haridas S."/>
            <person name="Kuo A."/>
            <person name="Mondo S."/>
            <person name="Pangilinan J."/>
            <person name="Riley R."/>
            <person name="Labutti K."/>
            <person name="Andreopoulos B."/>
            <person name="Lipzen A."/>
            <person name="Chen C."/>
            <person name="Yanf M."/>
            <person name="Daum C."/>
            <person name="Ng V."/>
            <person name="Clum A."/>
            <person name="Steindorff A."/>
            <person name="Ohm R."/>
            <person name="Martin F."/>
            <person name="Silar P."/>
            <person name="Natvig D."/>
            <person name="Lalanne C."/>
            <person name="Gautier V."/>
            <person name="Ament-Velasquez S.L."/>
            <person name="Kruys A."/>
            <person name="Hutchinson M.I."/>
            <person name="Powell A.J."/>
            <person name="Barry K."/>
            <person name="Miller A.N."/>
            <person name="Grigoriev I.V."/>
            <person name="Debuchy R."/>
            <person name="Gladieux P."/>
            <person name="Thoren M.H."/>
            <person name="Johannesson H."/>
        </authorList>
    </citation>
    <scope>NUCLEOTIDE SEQUENCE</scope>
    <source>
        <strain evidence="1">SMH4607-1</strain>
    </source>
</reference>
<evidence type="ECO:0008006" key="3">
    <source>
        <dbReference type="Google" id="ProtNLM"/>
    </source>
</evidence>
<proteinExistence type="predicted"/>
<comment type="caution">
    <text evidence="1">The sequence shown here is derived from an EMBL/GenBank/DDBJ whole genome shotgun (WGS) entry which is preliminary data.</text>
</comment>
<organism evidence="1 2">
    <name type="scientific">Lasiosphaeris hirsuta</name>
    <dbReference type="NCBI Taxonomy" id="260670"/>
    <lineage>
        <taxon>Eukaryota</taxon>
        <taxon>Fungi</taxon>
        <taxon>Dikarya</taxon>
        <taxon>Ascomycota</taxon>
        <taxon>Pezizomycotina</taxon>
        <taxon>Sordariomycetes</taxon>
        <taxon>Sordariomycetidae</taxon>
        <taxon>Sordariales</taxon>
        <taxon>Lasiosphaeriaceae</taxon>
        <taxon>Lasiosphaeris</taxon>
    </lineage>
</organism>
<dbReference type="EMBL" id="JAUKUA010000005">
    <property type="protein sequence ID" value="KAK0711136.1"/>
    <property type="molecule type" value="Genomic_DNA"/>
</dbReference>
<keyword evidence="2" id="KW-1185">Reference proteome</keyword>
<dbReference type="InterPro" id="IPR051678">
    <property type="entry name" value="AGP_Transferase"/>
</dbReference>
<dbReference type="Proteomes" id="UP001172102">
    <property type="component" value="Unassembled WGS sequence"/>
</dbReference>
<evidence type="ECO:0000313" key="2">
    <source>
        <dbReference type="Proteomes" id="UP001172102"/>
    </source>
</evidence>
<protein>
    <recommendedName>
        <fullName evidence="3">Aminoglycoside phosphotransferase domain-containing protein</fullName>
    </recommendedName>
</protein>
<gene>
    <name evidence="1" type="ORF">B0H67DRAFT_646538</name>
</gene>
<name>A0AA40A8G1_9PEZI</name>
<dbReference type="PANTHER" id="PTHR21310">
    <property type="entry name" value="AMINOGLYCOSIDE PHOSPHOTRANSFERASE-RELATED-RELATED"/>
    <property type="match status" value="1"/>
</dbReference>
<dbReference type="SUPFAM" id="SSF56112">
    <property type="entry name" value="Protein kinase-like (PK-like)"/>
    <property type="match status" value="1"/>
</dbReference>
<dbReference type="AlphaFoldDB" id="A0AA40A8G1"/>
<sequence>MLPSETGDLLGVARSALKLDGEISTDNAAADSTRCRLPPSTRLHCWEFSRNQYPDAAIREAPSQGYCSFTLYLDRDSIIQFRPPAHRIDLTVVNLAQRVYEGLAPPTRFLGTLGAGDGHDAPSLHVYFMSRIPGVSLADIWYNSPIPSGLYYSDDQEPLIKDFALLFARGWNSSLSHTDSALISRKGKIGISLRWRLERMLSELPRRFHPTVAHVLHALPRIEALPWVLTHGDLVPSNIMVERASDESNANGPTPLRLAGLLDWAEAEYLPAGVGFYGLEELLGRTTTTGIRNGAGRPYPPPDSSFAYSPAADNLRVIFWQELETAVPVLATDALLRETVRDARLLGILLWHGIAFDDGKLNRVVQEGRDDHEIQRLDVILLGAEHGERLP</sequence>
<accession>A0AA40A8G1</accession>
<dbReference type="PANTHER" id="PTHR21310:SF59">
    <property type="entry name" value="AMINOGLYCOSIDE PHOSPHOTRANSFERASE DOMAIN-CONTAINING PROTEIN"/>
    <property type="match status" value="1"/>
</dbReference>